<keyword evidence="2" id="KW-1185">Reference proteome</keyword>
<organism evidence="1 2">
    <name type="scientific">Elysia crispata</name>
    <name type="common">lettuce slug</name>
    <dbReference type="NCBI Taxonomy" id="231223"/>
    <lineage>
        <taxon>Eukaryota</taxon>
        <taxon>Metazoa</taxon>
        <taxon>Spiralia</taxon>
        <taxon>Lophotrochozoa</taxon>
        <taxon>Mollusca</taxon>
        <taxon>Gastropoda</taxon>
        <taxon>Heterobranchia</taxon>
        <taxon>Euthyneura</taxon>
        <taxon>Panpulmonata</taxon>
        <taxon>Sacoglossa</taxon>
        <taxon>Placobranchoidea</taxon>
        <taxon>Plakobranchidae</taxon>
        <taxon>Elysia</taxon>
    </lineage>
</organism>
<protein>
    <submittedName>
        <fullName evidence="1">Uncharacterized protein</fullName>
    </submittedName>
</protein>
<accession>A0AAE1CNU5</accession>
<gene>
    <name evidence="1" type="ORF">RRG08_044290</name>
</gene>
<name>A0AAE1CNU5_9GAST</name>
<comment type="caution">
    <text evidence="1">The sequence shown here is derived from an EMBL/GenBank/DDBJ whole genome shotgun (WGS) entry which is preliminary data.</text>
</comment>
<evidence type="ECO:0000313" key="1">
    <source>
        <dbReference type="EMBL" id="KAK3723385.1"/>
    </source>
</evidence>
<reference evidence="1" key="1">
    <citation type="journal article" date="2023" name="G3 (Bethesda)">
        <title>A reference genome for the long-term kleptoplast-retaining sea slug Elysia crispata morphotype clarki.</title>
        <authorList>
            <person name="Eastman K.E."/>
            <person name="Pendleton A.L."/>
            <person name="Shaikh M.A."/>
            <person name="Suttiyut T."/>
            <person name="Ogas R."/>
            <person name="Tomko P."/>
            <person name="Gavelis G."/>
            <person name="Widhalm J.R."/>
            <person name="Wisecaver J.H."/>
        </authorList>
    </citation>
    <scope>NUCLEOTIDE SEQUENCE</scope>
    <source>
        <strain evidence="1">ECLA1</strain>
    </source>
</reference>
<sequence>MEVVHGCTNIGGDFERNRWGGEGNSYQSDRKYTAPHTLTISDVCREGTCNINRPQNSDEKRAPMGNRMRNEPVRTWRAWKSRREGVITALTRCGRRLLNYLGVLNQGLGRIMSPAAAQ</sequence>
<dbReference type="Proteomes" id="UP001283361">
    <property type="component" value="Unassembled WGS sequence"/>
</dbReference>
<dbReference type="AlphaFoldDB" id="A0AAE1CNU5"/>
<proteinExistence type="predicted"/>
<evidence type="ECO:0000313" key="2">
    <source>
        <dbReference type="Proteomes" id="UP001283361"/>
    </source>
</evidence>
<dbReference type="EMBL" id="JAWDGP010007362">
    <property type="protein sequence ID" value="KAK3723385.1"/>
    <property type="molecule type" value="Genomic_DNA"/>
</dbReference>